<sequence length="269" mass="29792">MRSNLLLVLFLCGLQTAEALQNLQLPKVFQMFQSKEAGVIQTDQTTSRVDLEKELIRSISNTEYGKSASLSNQIEVLNRVSQLESEFPAPPLQNILEDGSIDGTWYLQYTAPSEIEADGIDGDKLKSSWEVKDAEENITTKRFEAKGSVSAGGIDVDVSNKPPKQIFDLSQNSVYNEVVLPKAFVRVGGSFRLSENNEKRAIVSFNQCTIDLNFIKLDLGFLFGVIGFFKGTTENGWLETTYLSDNVRIGRGNKGSMFVLTRDEGSVAP</sequence>
<feature type="chain" id="PRO_5041896741" description="Plastid lipid-associated protein/fibrillin conserved domain-containing protein" evidence="3">
    <location>
        <begin position="20"/>
        <end position="269"/>
    </location>
</feature>
<dbReference type="InterPro" id="IPR039633">
    <property type="entry name" value="PAP"/>
</dbReference>
<dbReference type="InterPro" id="IPR006843">
    <property type="entry name" value="PAP/fibrillin_dom"/>
</dbReference>
<keyword evidence="2" id="KW-0934">Plastid</keyword>
<feature type="signal peptide" evidence="3">
    <location>
        <begin position="1"/>
        <end position="19"/>
    </location>
</feature>
<organism evidence="5 6">
    <name type="scientific">Cylindrotheca closterium</name>
    <dbReference type="NCBI Taxonomy" id="2856"/>
    <lineage>
        <taxon>Eukaryota</taxon>
        <taxon>Sar</taxon>
        <taxon>Stramenopiles</taxon>
        <taxon>Ochrophyta</taxon>
        <taxon>Bacillariophyta</taxon>
        <taxon>Bacillariophyceae</taxon>
        <taxon>Bacillariophycidae</taxon>
        <taxon>Bacillariales</taxon>
        <taxon>Bacillariaceae</taxon>
        <taxon>Cylindrotheca</taxon>
    </lineage>
</organism>
<evidence type="ECO:0000256" key="2">
    <source>
        <dbReference type="ARBA" id="ARBA00022640"/>
    </source>
</evidence>
<gene>
    <name evidence="5" type="ORF">CYCCA115_LOCUS8937</name>
</gene>
<evidence type="ECO:0000256" key="3">
    <source>
        <dbReference type="SAM" id="SignalP"/>
    </source>
</evidence>
<name>A0AAD2CS08_9STRA</name>
<dbReference type="EMBL" id="CAKOGP040001224">
    <property type="protein sequence ID" value="CAJ1944537.1"/>
    <property type="molecule type" value="Genomic_DNA"/>
</dbReference>
<evidence type="ECO:0000313" key="6">
    <source>
        <dbReference type="Proteomes" id="UP001295423"/>
    </source>
</evidence>
<dbReference type="Proteomes" id="UP001295423">
    <property type="component" value="Unassembled WGS sequence"/>
</dbReference>
<keyword evidence="3" id="KW-0732">Signal</keyword>
<dbReference type="Pfam" id="PF04755">
    <property type="entry name" value="PAP_fibrillin"/>
    <property type="match status" value="1"/>
</dbReference>
<proteinExistence type="predicted"/>
<evidence type="ECO:0000259" key="4">
    <source>
        <dbReference type="Pfam" id="PF04755"/>
    </source>
</evidence>
<comment type="caution">
    <text evidence="5">The sequence shown here is derived from an EMBL/GenBank/DDBJ whole genome shotgun (WGS) entry which is preliminary data.</text>
</comment>
<evidence type="ECO:0000256" key="1">
    <source>
        <dbReference type="ARBA" id="ARBA00004474"/>
    </source>
</evidence>
<dbReference type="GO" id="GO:0009536">
    <property type="term" value="C:plastid"/>
    <property type="evidence" value="ECO:0007669"/>
    <property type="project" value="UniProtKB-SubCell"/>
</dbReference>
<evidence type="ECO:0000313" key="5">
    <source>
        <dbReference type="EMBL" id="CAJ1944537.1"/>
    </source>
</evidence>
<feature type="domain" description="Plastid lipid-associated protein/fibrillin conserved" evidence="4">
    <location>
        <begin position="50"/>
        <end position="260"/>
    </location>
</feature>
<comment type="subcellular location">
    <subcellularLocation>
        <location evidence="1">Plastid</location>
    </subcellularLocation>
</comment>
<keyword evidence="6" id="KW-1185">Reference proteome</keyword>
<protein>
    <recommendedName>
        <fullName evidence="4">Plastid lipid-associated protein/fibrillin conserved domain-containing protein</fullName>
    </recommendedName>
</protein>
<dbReference type="AlphaFoldDB" id="A0AAD2CS08"/>
<reference evidence="5" key="1">
    <citation type="submission" date="2023-08" db="EMBL/GenBank/DDBJ databases">
        <authorList>
            <person name="Audoor S."/>
            <person name="Bilcke G."/>
        </authorList>
    </citation>
    <scope>NUCLEOTIDE SEQUENCE</scope>
</reference>
<dbReference type="PANTHER" id="PTHR31906">
    <property type="entry name" value="PLASTID-LIPID-ASSOCIATED PROTEIN 4, CHLOROPLASTIC-RELATED"/>
    <property type="match status" value="1"/>
</dbReference>
<accession>A0AAD2CS08</accession>